<sequence>MQIRKLLWLLMLLVSGCAEYPIKTSSWPDTMPSNETFLANYQQDGVNANLQSLDEYLLWVKRFYQGWELYPNGWITLSDNVARKLQEPLLARAVKEKLRNLGVVIAAEWAKNNETRRITTQQVSVWGNALLNSLQHGETLSILERVVQDVEDLLANRISPEQITENRFYAEEDIFKDIN</sequence>
<evidence type="ECO:0008006" key="3">
    <source>
        <dbReference type="Google" id="ProtNLM"/>
    </source>
</evidence>
<dbReference type="Proteomes" id="UP001524586">
    <property type="component" value="Unassembled WGS sequence"/>
</dbReference>
<comment type="caution">
    <text evidence="1">The sequence shown here is derived from an EMBL/GenBank/DDBJ whole genome shotgun (WGS) entry which is preliminary data.</text>
</comment>
<name>A0ABT1U1X1_9GAMM</name>
<dbReference type="PROSITE" id="PS51257">
    <property type="entry name" value="PROKAR_LIPOPROTEIN"/>
    <property type="match status" value="1"/>
</dbReference>
<accession>A0ABT1U1X1</accession>
<gene>
    <name evidence="1" type="ORF">NP596_04160</name>
</gene>
<keyword evidence="2" id="KW-1185">Reference proteome</keyword>
<reference evidence="1 2" key="1">
    <citation type="submission" date="2022-07" db="EMBL/GenBank/DDBJ databases">
        <title>Methylomonas rivi sp. nov., Methylomonas rosea sp. nov., Methylomonas aureus sp. nov. and Methylomonas subterranea sp. nov., four novel methanotrophs isolated from a freshwater creek and the deep terrestrial subsurface.</title>
        <authorList>
            <person name="Abin C."/>
            <person name="Sankaranarayanan K."/>
            <person name="Garner C."/>
            <person name="Sindelar R."/>
            <person name="Kotary K."/>
            <person name="Garner R."/>
            <person name="Barclay S."/>
            <person name="Lawson P."/>
            <person name="Krumholz L."/>
        </authorList>
    </citation>
    <scope>NUCLEOTIDE SEQUENCE [LARGE SCALE GENOMIC DNA]</scope>
    <source>
        <strain evidence="1 2">WSC-6</strain>
    </source>
</reference>
<dbReference type="EMBL" id="JANIBK010000012">
    <property type="protein sequence ID" value="MCQ8127646.1"/>
    <property type="molecule type" value="Genomic_DNA"/>
</dbReference>
<evidence type="ECO:0000313" key="2">
    <source>
        <dbReference type="Proteomes" id="UP001524586"/>
    </source>
</evidence>
<dbReference type="RefSeq" id="WP_256613983.1">
    <property type="nucleotide sequence ID" value="NZ_JANIBK010000012.1"/>
</dbReference>
<protein>
    <recommendedName>
        <fullName evidence="3">DUF4136 domain-containing protein</fullName>
    </recommendedName>
</protein>
<evidence type="ECO:0000313" key="1">
    <source>
        <dbReference type="EMBL" id="MCQ8127646.1"/>
    </source>
</evidence>
<proteinExistence type="predicted"/>
<organism evidence="1 2">
    <name type="scientific">Methylomonas rivi</name>
    <dbReference type="NCBI Taxonomy" id="2952226"/>
    <lineage>
        <taxon>Bacteria</taxon>
        <taxon>Pseudomonadati</taxon>
        <taxon>Pseudomonadota</taxon>
        <taxon>Gammaproteobacteria</taxon>
        <taxon>Methylococcales</taxon>
        <taxon>Methylococcaceae</taxon>
        <taxon>Methylomonas</taxon>
    </lineage>
</organism>